<keyword evidence="4" id="KW-0804">Transcription</keyword>
<sequence length="421" mass="45686">MSVPSSMSYPNLAQQSQPRPPTMSMPSAASSSYPHHPAAGPAPAPVEHTAPIPITIPQAHQQAMRTCFPSRLRAGTSGLMQALPHAPDLADGISVPGLSGSGLIDDDDDLIPGFGMGAGSSSSSSLLLGGRGKMGLTSVGAVPKLASGTATAGRGSPAVGEIEGSLRKYVGMPVPPHRLVAKDANRSLHQYYSDYDLEQAAAQGECLIPVRIELETESHRIRDVFVWNMREKLITPSQFARLLLSDMELPYEPFAAQIEAAINQAIEDANAAGIGHSDFETGNEDDIRVIVEYTVQILRSTVKDRFEWDLCSNLTPEAFTAQLCADLGLSGEASTIISHAIREQLLIHRRAANELVRANELESRGARALEDIWRDLEQAREFGPLMEPLAEEELEKIEMDAMRNSRRNRRAARAEGGRRRR</sequence>
<reference evidence="7" key="2">
    <citation type="journal article" date="2019" name="IMA Fungus">
        <title>Genome sequencing and comparison of five Tilletia species to identify candidate genes for the detection of regulated species infecting wheat.</title>
        <authorList>
            <person name="Nguyen H.D.T."/>
            <person name="Sultana T."/>
            <person name="Kesanakurti P."/>
            <person name="Hambleton S."/>
        </authorList>
    </citation>
    <scope>NUCLEOTIDE SEQUENCE</scope>
    <source>
        <strain evidence="7">DAOMC 236426</strain>
    </source>
</reference>
<evidence type="ECO:0000256" key="1">
    <source>
        <dbReference type="ARBA" id="ARBA00004123"/>
    </source>
</evidence>
<feature type="region of interest" description="Disordered" evidence="6">
    <location>
        <begin position="1"/>
        <end position="49"/>
    </location>
</feature>
<gene>
    <name evidence="7" type="ORF">A4X06_0g7203</name>
</gene>
<evidence type="ECO:0000256" key="6">
    <source>
        <dbReference type="SAM" id="MobiDB-lite"/>
    </source>
</evidence>
<evidence type="ECO:0000256" key="5">
    <source>
        <dbReference type="ARBA" id="ARBA00023242"/>
    </source>
</evidence>
<keyword evidence="3" id="KW-0805">Transcription regulation</keyword>
<comment type="subcellular location">
    <subcellularLocation>
        <location evidence="1">Nucleus</location>
    </subcellularLocation>
</comment>
<dbReference type="AlphaFoldDB" id="A0A8X7SU56"/>
<feature type="compositionally biased region" description="Basic and acidic residues" evidence="6">
    <location>
        <begin position="412"/>
        <end position="421"/>
    </location>
</feature>
<name>A0A8X7SU56_9BASI</name>
<protein>
    <submittedName>
        <fullName evidence="7">Uncharacterized protein</fullName>
    </submittedName>
</protein>
<dbReference type="GO" id="GO:0000228">
    <property type="term" value="C:nuclear chromosome"/>
    <property type="evidence" value="ECO:0007669"/>
    <property type="project" value="InterPro"/>
</dbReference>
<keyword evidence="5" id="KW-0539">Nucleus</keyword>
<evidence type="ECO:0000313" key="8">
    <source>
        <dbReference type="Proteomes" id="UP000077684"/>
    </source>
</evidence>
<dbReference type="Proteomes" id="UP000077684">
    <property type="component" value="Unassembled WGS sequence"/>
</dbReference>
<feature type="region of interest" description="Disordered" evidence="6">
    <location>
        <begin position="400"/>
        <end position="421"/>
    </location>
</feature>
<feature type="compositionally biased region" description="Polar residues" evidence="6">
    <location>
        <begin position="1"/>
        <end position="17"/>
    </location>
</feature>
<feature type="compositionally biased region" description="Low complexity" evidence="6">
    <location>
        <begin position="24"/>
        <end position="41"/>
    </location>
</feature>
<evidence type="ECO:0000256" key="4">
    <source>
        <dbReference type="ARBA" id="ARBA00023163"/>
    </source>
</evidence>
<dbReference type="EMBL" id="LWDE02001203">
    <property type="protein sequence ID" value="KAE8242134.1"/>
    <property type="molecule type" value="Genomic_DNA"/>
</dbReference>
<comment type="similarity">
    <text evidence="2">Belongs to the SNF5 family.</text>
</comment>
<dbReference type="Pfam" id="PF04855">
    <property type="entry name" value="SNF5"/>
    <property type="match status" value="1"/>
</dbReference>
<dbReference type="PANTHER" id="PTHR10019">
    <property type="entry name" value="SNF5"/>
    <property type="match status" value="1"/>
</dbReference>
<accession>A0A8X7SU56</accession>
<evidence type="ECO:0000256" key="2">
    <source>
        <dbReference type="ARBA" id="ARBA00010239"/>
    </source>
</evidence>
<dbReference type="GO" id="GO:0006338">
    <property type="term" value="P:chromatin remodeling"/>
    <property type="evidence" value="ECO:0007669"/>
    <property type="project" value="InterPro"/>
</dbReference>
<proteinExistence type="inferred from homology"/>
<reference evidence="7" key="1">
    <citation type="submission" date="2016-04" db="EMBL/GenBank/DDBJ databases">
        <authorList>
            <person name="Nguyen H.D."/>
            <person name="Samba Siva P."/>
            <person name="Cullis J."/>
            <person name="Levesque C.A."/>
            <person name="Hambleton S."/>
        </authorList>
    </citation>
    <scope>NUCLEOTIDE SEQUENCE</scope>
    <source>
        <strain evidence="7">DAOMC 236426</strain>
    </source>
</reference>
<comment type="caution">
    <text evidence="7">The sequence shown here is derived from an EMBL/GenBank/DDBJ whole genome shotgun (WGS) entry which is preliminary data.</text>
</comment>
<keyword evidence="8" id="KW-1185">Reference proteome</keyword>
<evidence type="ECO:0000256" key="3">
    <source>
        <dbReference type="ARBA" id="ARBA00023015"/>
    </source>
</evidence>
<dbReference type="InterPro" id="IPR006939">
    <property type="entry name" value="SNF5"/>
</dbReference>
<evidence type="ECO:0000313" key="7">
    <source>
        <dbReference type="EMBL" id="KAE8242134.1"/>
    </source>
</evidence>
<organism evidence="7 8">
    <name type="scientific">Tilletia controversa</name>
    <name type="common">dwarf bunt fungus</name>
    <dbReference type="NCBI Taxonomy" id="13291"/>
    <lineage>
        <taxon>Eukaryota</taxon>
        <taxon>Fungi</taxon>
        <taxon>Dikarya</taxon>
        <taxon>Basidiomycota</taxon>
        <taxon>Ustilaginomycotina</taxon>
        <taxon>Exobasidiomycetes</taxon>
        <taxon>Tilletiales</taxon>
        <taxon>Tilletiaceae</taxon>
        <taxon>Tilletia</taxon>
    </lineage>
</organism>